<dbReference type="InterPro" id="IPR043128">
    <property type="entry name" value="Rev_trsase/Diguanyl_cyclase"/>
</dbReference>
<dbReference type="InterPro" id="IPR050469">
    <property type="entry name" value="Diguanylate_Cyclase"/>
</dbReference>
<evidence type="ECO:0000259" key="3">
    <source>
        <dbReference type="PROSITE" id="PS50887"/>
    </source>
</evidence>
<name>A0ABQ1JRS7_9PROT</name>
<evidence type="ECO:0000256" key="2">
    <source>
        <dbReference type="ARBA" id="ARBA00034247"/>
    </source>
</evidence>
<dbReference type="Pfam" id="PF00990">
    <property type="entry name" value="GGDEF"/>
    <property type="match status" value="1"/>
</dbReference>
<evidence type="ECO:0000313" key="4">
    <source>
        <dbReference type="EMBL" id="GGB75975.1"/>
    </source>
</evidence>
<evidence type="ECO:0000256" key="1">
    <source>
        <dbReference type="ARBA" id="ARBA00012528"/>
    </source>
</evidence>
<dbReference type="Gene3D" id="3.30.70.270">
    <property type="match status" value="1"/>
</dbReference>
<gene>
    <name evidence="4" type="ORF">GCM10011503_25900</name>
</gene>
<dbReference type="PROSITE" id="PS50887">
    <property type="entry name" value="GGDEF"/>
    <property type="match status" value="1"/>
</dbReference>
<dbReference type="EMBL" id="BMKF01000002">
    <property type="protein sequence ID" value="GGB75975.1"/>
    <property type="molecule type" value="Genomic_DNA"/>
</dbReference>
<organism evidence="4 5">
    <name type="scientific">Henriciella pelagia</name>
    <dbReference type="NCBI Taxonomy" id="1977912"/>
    <lineage>
        <taxon>Bacteria</taxon>
        <taxon>Pseudomonadati</taxon>
        <taxon>Pseudomonadota</taxon>
        <taxon>Alphaproteobacteria</taxon>
        <taxon>Hyphomonadales</taxon>
        <taxon>Hyphomonadaceae</taxon>
        <taxon>Henriciella</taxon>
    </lineage>
</organism>
<dbReference type="InterPro" id="IPR000160">
    <property type="entry name" value="GGDEF_dom"/>
</dbReference>
<feature type="domain" description="GGDEF" evidence="3">
    <location>
        <begin position="223"/>
        <end position="358"/>
    </location>
</feature>
<dbReference type="CDD" id="cd01949">
    <property type="entry name" value="GGDEF"/>
    <property type="match status" value="1"/>
</dbReference>
<dbReference type="EC" id="2.7.7.65" evidence="1"/>
<dbReference type="SMART" id="SM00267">
    <property type="entry name" value="GGDEF"/>
    <property type="match status" value="1"/>
</dbReference>
<dbReference type="Proteomes" id="UP000628854">
    <property type="component" value="Unassembled WGS sequence"/>
</dbReference>
<dbReference type="PANTHER" id="PTHR45138:SF9">
    <property type="entry name" value="DIGUANYLATE CYCLASE DGCM-RELATED"/>
    <property type="match status" value="1"/>
</dbReference>
<dbReference type="InterPro" id="IPR029787">
    <property type="entry name" value="Nucleotide_cyclase"/>
</dbReference>
<dbReference type="RefSeq" id="WP_084391714.1">
    <property type="nucleotide sequence ID" value="NZ_BMKF01000002.1"/>
</dbReference>
<proteinExistence type="predicted"/>
<accession>A0ABQ1JRS7</accession>
<comment type="caution">
    <text evidence="4">The sequence shown here is derived from an EMBL/GenBank/DDBJ whole genome shotgun (WGS) entry which is preliminary data.</text>
</comment>
<dbReference type="PANTHER" id="PTHR45138">
    <property type="entry name" value="REGULATORY COMPONENTS OF SENSORY TRANSDUCTION SYSTEM"/>
    <property type="match status" value="1"/>
</dbReference>
<keyword evidence="5" id="KW-1185">Reference proteome</keyword>
<comment type="catalytic activity">
    <reaction evidence="2">
        <text>2 GTP = 3',3'-c-di-GMP + 2 diphosphate</text>
        <dbReference type="Rhea" id="RHEA:24898"/>
        <dbReference type="ChEBI" id="CHEBI:33019"/>
        <dbReference type="ChEBI" id="CHEBI:37565"/>
        <dbReference type="ChEBI" id="CHEBI:58805"/>
        <dbReference type="EC" id="2.7.7.65"/>
    </reaction>
</comment>
<dbReference type="SUPFAM" id="SSF55073">
    <property type="entry name" value="Nucleotide cyclase"/>
    <property type="match status" value="1"/>
</dbReference>
<reference evidence="5" key="1">
    <citation type="journal article" date="2019" name="Int. J. Syst. Evol. Microbiol.">
        <title>The Global Catalogue of Microorganisms (GCM) 10K type strain sequencing project: providing services to taxonomists for standard genome sequencing and annotation.</title>
        <authorList>
            <consortium name="The Broad Institute Genomics Platform"/>
            <consortium name="The Broad Institute Genome Sequencing Center for Infectious Disease"/>
            <person name="Wu L."/>
            <person name="Ma J."/>
        </authorList>
    </citation>
    <scope>NUCLEOTIDE SEQUENCE [LARGE SCALE GENOMIC DNA]</scope>
    <source>
        <strain evidence="5">CGMCC 1.15928</strain>
    </source>
</reference>
<evidence type="ECO:0000313" key="5">
    <source>
        <dbReference type="Proteomes" id="UP000628854"/>
    </source>
</evidence>
<dbReference type="NCBIfam" id="TIGR00254">
    <property type="entry name" value="GGDEF"/>
    <property type="match status" value="1"/>
</dbReference>
<protein>
    <recommendedName>
        <fullName evidence="1">diguanylate cyclase</fullName>
        <ecNumber evidence="1">2.7.7.65</ecNumber>
    </recommendedName>
</protein>
<sequence length="365" mass="40672">MTAAAAKQPIPLGIPGRGPEEVEESYRFSEMALALIEEHNTPPFPETYAFWYSYASRTSDSLVSAVDRMIEGRSEISRYEMGEIAKAHLPKEDELTRTNERIGKEFSARISDVVDLVRSGASDSNEFQKALDSIGADLPDQITQEGLKKVLARLIEENQHMVERSRALHAGLEKSQEQIAQLSIELDDVRKQSTRDPLTGVANRRSFDAHLEQSIAAALKTGESLCLVMADIDHFKNINDNFGHQVGDDVLKVFAHLIRKNVKGRDLVARYGGEEFAIILPKTEAHSAVKLIDSIREQISQKRLLLRQSREKLGQITASFGVAAYENGISSAEFIEKADVQLYRAKRTGRNKVCLSERSCETISG</sequence>